<gene>
    <name evidence="2" type="ordered locus">PsycPRwf_2352</name>
</gene>
<proteinExistence type="predicted"/>
<feature type="transmembrane region" description="Helical" evidence="1">
    <location>
        <begin position="9"/>
        <end position="28"/>
    </location>
</feature>
<dbReference type="EMBL" id="CP000713">
    <property type="protein sequence ID" value="ABQ95292.1"/>
    <property type="molecule type" value="Genomic_DNA"/>
</dbReference>
<keyword evidence="1" id="KW-0812">Transmembrane</keyword>
<evidence type="ECO:0000256" key="1">
    <source>
        <dbReference type="SAM" id="Phobius"/>
    </source>
</evidence>
<dbReference type="HOGENOM" id="CLU_3390995_0_0_6"/>
<dbReference type="AlphaFoldDB" id="A5WI01"/>
<sequence>MPAVAFKRAYLLDCYFLVYIAAIATSLVNKGL</sequence>
<keyword evidence="1" id="KW-0472">Membrane</keyword>
<protein>
    <submittedName>
        <fullName evidence="2">Uncharacterized protein</fullName>
    </submittedName>
</protein>
<keyword evidence="1" id="KW-1133">Transmembrane helix</keyword>
<name>A5WI01_PSYWF</name>
<organism evidence="2">
    <name type="scientific">Psychrobacter sp. (strain PRwf-1)</name>
    <dbReference type="NCBI Taxonomy" id="349106"/>
    <lineage>
        <taxon>Bacteria</taxon>
        <taxon>Pseudomonadati</taxon>
        <taxon>Pseudomonadota</taxon>
        <taxon>Gammaproteobacteria</taxon>
        <taxon>Moraxellales</taxon>
        <taxon>Moraxellaceae</taxon>
        <taxon>Psychrobacter</taxon>
    </lineage>
</organism>
<evidence type="ECO:0000313" key="2">
    <source>
        <dbReference type="EMBL" id="ABQ95292.1"/>
    </source>
</evidence>
<reference evidence="2" key="1">
    <citation type="submission" date="2007-05" db="EMBL/GenBank/DDBJ databases">
        <title>Complete sequence of chromosome of Psychrobacter sp. PRwf-1.</title>
        <authorList>
            <consortium name="US DOE Joint Genome Institute"/>
            <person name="Copeland A."/>
            <person name="Lucas S."/>
            <person name="Lapidus A."/>
            <person name="Barry K."/>
            <person name="Detter J.C."/>
            <person name="Glavina del Rio T."/>
            <person name="Hammon N."/>
            <person name="Israni S."/>
            <person name="Dalin E."/>
            <person name="Tice H."/>
            <person name="Pitluck S."/>
            <person name="Chain P."/>
            <person name="Malfatti S."/>
            <person name="Shin M."/>
            <person name="Vergez L."/>
            <person name="Schmutz J."/>
            <person name="Larimer F."/>
            <person name="Land M."/>
            <person name="Hauser L."/>
            <person name="Kyrpides N."/>
            <person name="Kim E."/>
            <person name="Tiedje J."/>
            <person name="Richardson P."/>
        </authorList>
    </citation>
    <scope>NUCLEOTIDE SEQUENCE [LARGE SCALE GENOMIC DNA]</scope>
    <source>
        <strain evidence="2">PRwf-1</strain>
    </source>
</reference>
<dbReference type="KEGG" id="prw:PsycPRwf_2352"/>
<accession>A5WI01</accession>